<sequence>MTCLSRELRISAMQAACSSKRSVYPSSALIAAAYTFRLKCEMLDASRSRCFSGLPDNVSGDRPDEFNGVEGISAATSLPRFGPVLARFDALGSLPRPKKLPKEAGALFVASELGPKIPGLGPLRSSSRSGPSRPKEEAEKAECPICCGELGSAPEEVGALTYKGQRVERDLYHVGCFTLMLSHNGAFSVSSEPGGTHGDVPHISWGTSPTTRKPVDGFTRMPPIEDRKRWISFLDWKGTGMLDVEELATAAAVFLPLEPRAMERFMRDNFYVATSGEISVEELEHKVLPYIAEHFESVSFRKEQEARNKDKLRCELLLQQLDGNCNGVPQPRLPALQALATMTELRKLVQAGDPQAIAVLSRLLENADAEVRQQAAKFLPKIVDVGDQQAFEALTPRLQHQSPEVRQLVLEVLGQVVIRGDQRAFDEISFLLGDRNSLVKAAAVRALAQISEAGDRQAIQAVSLRLRDRDVLVRCAVVEALASLGEQDGESVRQHFLVAIADREGAVRRAAVLAVEKTSASTGQTALLMVASLVEDADSYVRQAATKCVASIISMSGDQDFRKSGLEIVIPRLDDSESEVRCVAIHGLAQISEKDDQEVIELVCSKLEDSSAPVRRAALKALEQVTASGDQNAIKAVAARLGDNDLSVRRTAELVLKQMKAKRRRPPRCFGFSLLCGRA</sequence>
<evidence type="ECO:0000313" key="3">
    <source>
        <dbReference type="Proteomes" id="UP000654075"/>
    </source>
</evidence>
<comment type="caution">
    <text evidence="2">The sequence shown here is derived from an EMBL/GenBank/DDBJ whole genome shotgun (WGS) entry which is preliminary data.</text>
</comment>
<accession>A0A813DIV9</accession>
<organism evidence="2 3">
    <name type="scientific">Polarella glacialis</name>
    <name type="common">Dinoflagellate</name>
    <dbReference type="NCBI Taxonomy" id="89957"/>
    <lineage>
        <taxon>Eukaryota</taxon>
        <taxon>Sar</taxon>
        <taxon>Alveolata</taxon>
        <taxon>Dinophyceae</taxon>
        <taxon>Suessiales</taxon>
        <taxon>Suessiaceae</taxon>
        <taxon>Polarella</taxon>
    </lineage>
</organism>
<evidence type="ECO:0000313" key="2">
    <source>
        <dbReference type="EMBL" id="CAE8585976.1"/>
    </source>
</evidence>
<dbReference type="InterPro" id="IPR004155">
    <property type="entry name" value="PBS_lyase_HEAT"/>
</dbReference>
<dbReference type="PANTHER" id="PTHR12697:SF5">
    <property type="entry name" value="DEOXYHYPUSINE HYDROXYLASE"/>
    <property type="match status" value="1"/>
</dbReference>
<dbReference type="GO" id="GO:0016491">
    <property type="term" value="F:oxidoreductase activity"/>
    <property type="evidence" value="ECO:0007669"/>
    <property type="project" value="TreeGrafter"/>
</dbReference>
<feature type="region of interest" description="Disordered" evidence="1">
    <location>
        <begin position="198"/>
        <end position="219"/>
    </location>
</feature>
<dbReference type="SMART" id="SM00567">
    <property type="entry name" value="EZ_HEAT"/>
    <property type="match status" value="6"/>
</dbReference>
<proteinExistence type="predicted"/>
<dbReference type="AlphaFoldDB" id="A0A813DIV9"/>
<evidence type="ECO:0000256" key="1">
    <source>
        <dbReference type="SAM" id="MobiDB-lite"/>
    </source>
</evidence>
<reference evidence="2" key="1">
    <citation type="submission" date="2021-02" db="EMBL/GenBank/DDBJ databases">
        <authorList>
            <person name="Dougan E. K."/>
            <person name="Rhodes N."/>
            <person name="Thang M."/>
            <person name="Chan C."/>
        </authorList>
    </citation>
    <scope>NUCLEOTIDE SEQUENCE</scope>
</reference>
<dbReference type="Pfam" id="PF13646">
    <property type="entry name" value="HEAT_2"/>
    <property type="match status" value="2"/>
</dbReference>
<dbReference type="OrthoDB" id="1938156at2759"/>
<dbReference type="PANTHER" id="PTHR12697">
    <property type="entry name" value="PBS LYASE HEAT-LIKE PROTEIN"/>
    <property type="match status" value="1"/>
</dbReference>
<protein>
    <submittedName>
        <fullName evidence="2">Uncharacterized protein</fullName>
    </submittedName>
</protein>
<dbReference type="InterPro" id="IPR016024">
    <property type="entry name" value="ARM-type_fold"/>
</dbReference>
<feature type="region of interest" description="Disordered" evidence="1">
    <location>
        <begin position="119"/>
        <end position="139"/>
    </location>
</feature>
<feature type="compositionally biased region" description="Low complexity" evidence="1">
    <location>
        <begin position="119"/>
        <end position="132"/>
    </location>
</feature>
<dbReference type="InterPro" id="IPR011989">
    <property type="entry name" value="ARM-like"/>
</dbReference>
<dbReference type="Gene3D" id="1.25.10.10">
    <property type="entry name" value="Leucine-rich Repeat Variant"/>
    <property type="match status" value="2"/>
</dbReference>
<dbReference type="Proteomes" id="UP000654075">
    <property type="component" value="Unassembled WGS sequence"/>
</dbReference>
<gene>
    <name evidence="2" type="ORF">PGLA1383_LOCUS4870</name>
</gene>
<name>A0A813DIV9_POLGL</name>
<keyword evidence="3" id="KW-1185">Reference proteome</keyword>
<dbReference type="EMBL" id="CAJNNV010001846">
    <property type="protein sequence ID" value="CAE8585976.1"/>
    <property type="molecule type" value="Genomic_DNA"/>
</dbReference>
<dbReference type="SUPFAM" id="SSF48371">
    <property type="entry name" value="ARM repeat"/>
    <property type="match status" value="1"/>
</dbReference>